<proteinExistence type="predicted"/>
<reference evidence="2" key="1">
    <citation type="submission" date="2016-02" db="EMBL/GenBank/DDBJ databases">
        <authorList>
            <person name="Holder M.E."/>
            <person name="Ajami N.J."/>
            <person name="Petrosino J.F."/>
        </authorList>
    </citation>
    <scope>NUCLEOTIDE SEQUENCE [LARGE SCALE GENOMIC DNA]</scope>
    <source>
        <strain evidence="2">CCUG 45958</strain>
    </source>
</reference>
<evidence type="ECO:0000313" key="1">
    <source>
        <dbReference type="EMBL" id="AMD89253.1"/>
    </source>
</evidence>
<dbReference type="EMBL" id="CP014229">
    <property type="protein sequence ID" value="AMD89253.1"/>
    <property type="molecule type" value="Genomic_DNA"/>
</dbReference>
<dbReference type="STRING" id="44742.AXF13_03510"/>
<keyword evidence="2" id="KW-1185">Reference proteome</keyword>
<dbReference type="Proteomes" id="UP000069241">
    <property type="component" value="Chromosome"/>
</dbReference>
<protein>
    <submittedName>
        <fullName evidence="1">Uncharacterized protein</fullName>
    </submittedName>
</protein>
<dbReference type="KEGG" id="dfi:AXF13_03510"/>
<dbReference type="Pfam" id="PF06213">
    <property type="entry name" value="CobT"/>
    <property type="match status" value="1"/>
</dbReference>
<dbReference type="InterPro" id="IPR006538">
    <property type="entry name" value="CobT"/>
</dbReference>
<dbReference type="GO" id="GO:0009236">
    <property type="term" value="P:cobalamin biosynthetic process"/>
    <property type="evidence" value="ECO:0007669"/>
    <property type="project" value="InterPro"/>
</dbReference>
<name>A0A109W3T5_9BACT</name>
<sequence length="234" mass="26793">MLEGFFFWRNTMKHKHIIKSLPLLASILGRKYGVQVRIGGDKAFTNGNIIQLPSLPLDCDDTLLGLIRGYVDHEAAHIRDTDFDALKAANLTPLEKHIWNTIEDWRVENVLAAIYPGCRENFQWLIRHFFLPKSAKRKPKAPPTEPAMQILEWLLITVRSWDVGELNAERDFLRASAEIYYSGLTHELEPVLRLIPKNCSSTLDAFGFACEITDIIRKYATSLSSNKTRQGKER</sequence>
<gene>
    <name evidence="1" type="ORF">AXF13_03510</name>
</gene>
<accession>A0A109W3T5</accession>
<organism evidence="1 2">
    <name type="scientific">Desulfovibrio fairfieldensis</name>
    <dbReference type="NCBI Taxonomy" id="44742"/>
    <lineage>
        <taxon>Bacteria</taxon>
        <taxon>Pseudomonadati</taxon>
        <taxon>Thermodesulfobacteriota</taxon>
        <taxon>Desulfovibrionia</taxon>
        <taxon>Desulfovibrionales</taxon>
        <taxon>Desulfovibrionaceae</taxon>
        <taxon>Desulfovibrio</taxon>
    </lineage>
</organism>
<evidence type="ECO:0000313" key="2">
    <source>
        <dbReference type="Proteomes" id="UP000069241"/>
    </source>
</evidence>
<dbReference type="AlphaFoldDB" id="A0A109W3T5"/>